<protein>
    <recommendedName>
        <fullName evidence="4">Cobalt transport protein</fullName>
    </recommendedName>
</protein>
<name>A0A6G8B1Q2_9LACO</name>
<sequence length="247" mass="28772">MWIKKEHKSVLQQNRFRLNQLLNFLESQPTVKKINRPVRIAAWRLITLVCFLIVTAQIIPIKFLIVICLGLLIMTVCHSLTWIFQFSQRFFSLFFFSSILVLPTIFWSNPSFAERFILRLAINLILIIQYQLNTSIAEFSHALEEIGLPRTMIFALNISLISIQDGAQNLVRLLEAQQIRTLKLTRFSFQKSSHLLGTLVEKIHINSQHHAAGLKIRQINPTMERFRYRYIAVLILTCLSSFLFLGE</sequence>
<keyword evidence="1" id="KW-0472">Membrane</keyword>
<evidence type="ECO:0000256" key="1">
    <source>
        <dbReference type="SAM" id="Phobius"/>
    </source>
</evidence>
<reference evidence="2 3" key="1">
    <citation type="submission" date="2020-03" db="EMBL/GenBank/DDBJ databases">
        <title>Weissella sp. nov., isolated from Cybister lewisianus.</title>
        <authorList>
            <person name="Hyun D.-W."/>
            <person name="Bae J.-W."/>
        </authorList>
    </citation>
    <scope>NUCLEOTIDE SEQUENCE [LARGE SCALE GENOMIC DNA]</scope>
    <source>
        <strain evidence="2 3">HDW19</strain>
    </source>
</reference>
<feature type="transmembrane region" description="Helical" evidence="1">
    <location>
        <begin position="116"/>
        <end position="132"/>
    </location>
</feature>
<accession>A0A6G8B1Q2</accession>
<organism evidence="2 3">
    <name type="scientific">Weissella coleopterorum</name>
    <dbReference type="NCBI Taxonomy" id="2714949"/>
    <lineage>
        <taxon>Bacteria</taxon>
        <taxon>Bacillati</taxon>
        <taxon>Bacillota</taxon>
        <taxon>Bacilli</taxon>
        <taxon>Lactobacillales</taxon>
        <taxon>Lactobacillaceae</taxon>
        <taxon>Weissella</taxon>
    </lineage>
</organism>
<feature type="transmembrane region" description="Helical" evidence="1">
    <location>
        <begin position="41"/>
        <end position="58"/>
    </location>
</feature>
<feature type="transmembrane region" description="Helical" evidence="1">
    <location>
        <begin position="226"/>
        <end position="245"/>
    </location>
</feature>
<feature type="transmembrane region" description="Helical" evidence="1">
    <location>
        <begin position="64"/>
        <end position="83"/>
    </location>
</feature>
<evidence type="ECO:0008006" key="4">
    <source>
        <dbReference type="Google" id="ProtNLM"/>
    </source>
</evidence>
<keyword evidence="1" id="KW-0812">Transmembrane</keyword>
<proteinExistence type="predicted"/>
<keyword evidence="1" id="KW-1133">Transmembrane helix</keyword>
<dbReference type="RefSeq" id="WP_166011434.1">
    <property type="nucleotide sequence ID" value="NZ_CP049888.1"/>
</dbReference>
<gene>
    <name evidence="2" type="ORF">G7084_07455</name>
</gene>
<dbReference type="Proteomes" id="UP000500741">
    <property type="component" value="Chromosome"/>
</dbReference>
<feature type="transmembrane region" description="Helical" evidence="1">
    <location>
        <begin position="90"/>
        <end position="110"/>
    </location>
</feature>
<dbReference type="KEGG" id="wco:G7084_07455"/>
<keyword evidence="3" id="KW-1185">Reference proteome</keyword>
<evidence type="ECO:0000313" key="2">
    <source>
        <dbReference type="EMBL" id="QIL51139.1"/>
    </source>
</evidence>
<dbReference type="EMBL" id="CP049888">
    <property type="protein sequence ID" value="QIL51139.1"/>
    <property type="molecule type" value="Genomic_DNA"/>
</dbReference>
<dbReference type="AlphaFoldDB" id="A0A6G8B1Q2"/>
<evidence type="ECO:0000313" key="3">
    <source>
        <dbReference type="Proteomes" id="UP000500741"/>
    </source>
</evidence>